<feature type="region of interest" description="Disordered" evidence="5">
    <location>
        <begin position="283"/>
        <end position="313"/>
    </location>
</feature>
<protein>
    <recommendedName>
        <fullName evidence="8">SART-1 protein</fullName>
    </recommendedName>
</protein>
<evidence type="ECO:0008006" key="8">
    <source>
        <dbReference type="Google" id="ProtNLM"/>
    </source>
</evidence>
<feature type="compositionally biased region" description="Acidic residues" evidence="5">
    <location>
        <begin position="176"/>
        <end position="192"/>
    </location>
</feature>
<dbReference type="GO" id="GO:0000481">
    <property type="term" value="P:maturation of 5S rRNA"/>
    <property type="evidence" value="ECO:0007669"/>
    <property type="project" value="TreeGrafter"/>
</dbReference>
<dbReference type="EMBL" id="KN822040">
    <property type="protein sequence ID" value="KIM62684.1"/>
    <property type="molecule type" value="Genomic_DNA"/>
</dbReference>
<organism evidence="6 7">
    <name type="scientific">Scleroderma citrinum Foug A</name>
    <dbReference type="NCBI Taxonomy" id="1036808"/>
    <lineage>
        <taxon>Eukaryota</taxon>
        <taxon>Fungi</taxon>
        <taxon>Dikarya</taxon>
        <taxon>Basidiomycota</taxon>
        <taxon>Agaricomycotina</taxon>
        <taxon>Agaricomycetes</taxon>
        <taxon>Agaricomycetidae</taxon>
        <taxon>Boletales</taxon>
        <taxon>Sclerodermatineae</taxon>
        <taxon>Sclerodermataceae</taxon>
        <taxon>Scleroderma</taxon>
    </lineage>
</organism>
<reference evidence="6 7" key="1">
    <citation type="submission" date="2014-04" db="EMBL/GenBank/DDBJ databases">
        <authorList>
            <consortium name="DOE Joint Genome Institute"/>
            <person name="Kuo A."/>
            <person name="Kohler A."/>
            <person name="Nagy L.G."/>
            <person name="Floudas D."/>
            <person name="Copeland A."/>
            <person name="Barry K.W."/>
            <person name="Cichocki N."/>
            <person name="Veneault-Fourrey C."/>
            <person name="LaButti K."/>
            <person name="Lindquist E.A."/>
            <person name="Lipzen A."/>
            <person name="Lundell T."/>
            <person name="Morin E."/>
            <person name="Murat C."/>
            <person name="Sun H."/>
            <person name="Tunlid A."/>
            <person name="Henrissat B."/>
            <person name="Grigoriev I.V."/>
            <person name="Hibbett D.S."/>
            <person name="Martin F."/>
            <person name="Nordberg H.P."/>
            <person name="Cantor M.N."/>
            <person name="Hua S.X."/>
        </authorList>
    </citation>
    <scope>NUCLEOTIDE SEQUENCE [LARGE SCALE GENOMIC DNA]</scope>
    <source>
        <strain evidence="6 7">Foug A</strain>
    </source>
</reference>
<reference evidence="7" key="2">
    <citation type="submission" date="2015-01" db="EMBL/GenBank/DDBJ databases">
        <title>Evolutionary Origins and Diversification of the Mycorrhizal Mutualists.</title>
        <authorList>
            <consortium name="DOE Joint Genome Institute"/>
            <consortium name="Mycorrhizal Genomics Consortium"/>
            <person name="Kohler A."/>
            <person name="Kuo A."/>
            <person name="Nagy L.G."/>
            <person name="Floudas D."/>
            <person name="Copeland A."/>
            <person name="Barry K.W."/>
            <person name="Cichocki N."/>
            <person name="Veneault-Fourrey C."/>
            <person name="LaButti K."/>
            <person name="Lindquist E.A."/>
            <person name="Lipzen A."/>
            <person name="Lundell T."/>
            <person name="Morin E."/>
            <person name="Murat C."/>
            <person name="Riley R."/>
            <person name="Ohm R."/>
            <person name="Sun H."/>
            <person name="Tunlid A."/>
            <person name="Henrissat B."/>
            <person name="Grigoriev I.V."/>
            <person name="Hibbett D.S."/>
            <person name="Martin F."/>
        </authorList>
    </citation>
    <scope>NUCLEOTIDE SEQUENCE [LARGE SCALE GENOMIC DNA]</scope>
    <source>
        <strain evidence="7">Foug A</strain>
    </source>
</reference>
<gene>
    <name evidence="6" type="ORF">SCLCIDRAFT_1214785</name>
</gene>
<dbReference type="AlphaFoldDB" id="A0A0C3E2H6"/>
<feature type="coiled-coil region" evidence="4">
    <location>
        <begin position="45"/>
        <end position="72"/>
    </location>
</feature>
<dbReference type="HOGENOM" id="CLU_009379_2_1_1"/>
<dbReference type="InterPro" id="IPR005011">
    <property type="entry name" value="SNU66/SART1"/>
</dbReference>
<comment type="subcellular location">
    <subcellularLocation>
        <location evidence="1">Nucleus</location>
    </subcellularLocation>
</comment>
<feature type="region of interest" description="Disordered" evidence="5">
    <location>
        <begin position="417"/>
        <end position="447"/>
    </location>
</feature>
<dbReference type="OrthoDB" id="5583at2759"/>
<dbReference type="PANTHER" id="PTHR14152:SF5">
    <property type="entry name" value="U4_U6.U5 TRI-SNRNP-ASSOCIATED PROTEIN 1"/>
    <property type="match status" value="1"/>
</dbReference>
<feature type="region of interest" description="Disordered" evidence="5">
    <location>
        <begin position="548"/>
        <end position="655"/>
    </location>
</feature>
<keyword evidence="7" id="KW-1185">Reference proteome</keyword>
<feature type="compositionally biased region" description="Basic and acidic residues" evidence="5">
    <location>
        <begin position="417"/>
        <end position="446"/>
    </location>
</feature>
<dbReference type="InParanoid" id="A0A0C3E2H6"/>
<evidence type="ECO:0000256" key="2">
    <source>
        <dbReference type="ARBA" id="ARBA00006076"/>
    </source>
</evidence>
<name>A0A0C3E2H6_9AGAM</name>
<dbReference type="Pfam" id="PF03343">
    <property type="entry name" value="SART-1"/>
    <property type="match status" value="1"/>
</dbReference>
<evidence type="ECO:0000256" key="4">
    <source>
        <dbReference type="SAM" id="Coils"/>
    </source>
</evidence>
<keyword evidence="3" id="KW-0539">Nucleus</keyword>
<dbReference type="Proteomes" id="UP000053989">
    <property type="component" value="Unassembled WGS sequence"/>
</dbReference>
<evidence type="ECO:0000313" key="6">
    <source>
        <dbReference type="EMBL" id="KIM62684.1"/>
    </source>
</evidence>
<dbReference type="STRING" id="1036808.A0A0C3E2H6"/>
<comment type="similarity">
    <text evidence="2">Belongs to the SNU66/SART1 family.</text>
</comment>
<evidence type="ECO:0000256" key="1">
    <source>
        <dbReference type="ARBA" id="ARBA00004123"/>
    </source>
</evidence>
<feature type="region of interest" description="Disordered" evidence="5">
    <location>
        <begin position="154"/>
        <end position="201"/>
    </location>
</feature>
<sequence length="681" mass="75435">MDKAFQAEYTERDLVGLKVSHDFEELAEGDGRILTLKDSRILDDEEDVLQNVELAEEERTRKNKELKIKRRDYTGYDDDEFAEGKQGMKRSVLAKYDEEIQGTHETGFRLGSSAAPKEVMEVVRPEQDIVKLDRKVLSIDYAKNLETSDYLREGDVGFKKPKTKKKRSTRRVAVDGGDDAGDKEENRMEEDEKPAVSRPRELDVNFVDDDELQAALARSRRAKIHKSKTFTPEAIASKLAQERSREQLTLPDSAINMDGPETGLVFDDTSEFVRNISYNPAPAKPTVTGPLTDPSVKHSVPSREASETPGDQVIDEIEAGEVVVKDEDEEGEEAMLQAVEQAIKAAEAEERAAAEKGANIEVGTAGEHTYSSGLTGALALLRQQGLLAAPTADQCERENVQRQRDLWLSEYRRRQTQRDLERLQSRGSNKDQATREYENRSREQQEARTTLDFFKDYKPDINIAYFDEFGRNLTPKEAWKALSHKFHGKGSGRMKTEKRLKKIAEEKKKEAMASGDTPLSMNKAFQIRQEKTGQAHFVLSVGNRGAVPQASEFLDPPPLSKGKTEKNKSKKKDAAKVNAPQMSDSASFITLPAPQPSVDGFTGANGTSPTPSRFSSIGPTSGSPAPSAKPGFSRISSAMDTPSQSQSATPVSGERTKVAFGFGAKRKAAEECVGTPPTKKR</sequence>
<dbReference type="GO" id="GO:0046540">
    <property type="term" value="C:U4/U6 x U5 tri-snRNP complex"/>
    <property type="evidence" value="ECO:0007669"/>
    <property type="project" value="TreeGrafter"/>
</dbReference>
<accession>A0A0C3E2H6</accession>
<dbReference type="PANTHER" id="PTHR14152">
    <property type="entry name" value="SQUAMOUS CELL CARCINOMA ANTIGEN RECOGNISED BY CYTOTOXIC T LYMPHOCYTES"/>
    <property type="match status" value="1"/>
</dbReference>
<evidence type="ECO:0000256" key="3">
    <source>
        <dbReference type="ARBA" id="ARBA00023242"/>
    </source>
</evidence>
<feature type="compositionally biased region" description="Polar residues" evidence="5">
    <location>
        <begin position="634"/>
        <end position="650"/>
    </location>
</feature>
<evidence type="ECO:0000313" key="7">
    <source>
        <dbReference type="Proteomes" id="UP000053989"/>
    </source>
</evidence>
<evidence type="ECO:0000256" key="5">
    <source>
        <dbReference type="SAM" id="MobiDB-lite"/>
    </source>
</evidence>
<proteinExistence type="inferred from homology"/>
<feature type="coiled-coil region" evidence="4">
    <location>
        <begin position="329"/>
        <end position="356"/>
    </location>
</feature>
<dbReference type="GO" id="GO:0045292">
    <property type="term" value="P:mRNA cis splicing, via spliceosome"/>
    <property type="evidence" value="ECO:0007669"/>
    <property type="project" value="TreeGrafter"/>
</dbReference>
<feature type="compositionally biased region" description="Polar residues" evidence="5">
    <location>
        <begin position="604"/>
        <end position="624"/>
    </location>
</feature>
<feature type="compositionally biased region" description="Basic residues" evidence="5">
    <location>
        <begin position="159"/>
        <end position="170"/>
    </location>
</feature>
<feature type="compositionally biased region" description="Basic and acidic residues" evidence="5">
    <location>
        <begin position="562"/>
        <end position="575"/>
    </location>
</feature>
<dbReference type="FunCoup" id="A0A0C3E2H6">
    <property type="interactions" value="767"/>
</dbReference>
<keyword evidence="4" id="KW-0175">Coiled coil</keyword>